<sequence length="271" mass="31268">MSVELYPHPSGAQLEYQTFGRGKNYLICFHGFAQDGNSFKFLEDQLEGQYTIIAVRLFYHGSSSRADNVQMYLKIPEWKEIFSDFLSFLKIEQFSILAYSMGGRFAISTFYSFSNQIDHLILGAADGIIRRFWYEFATFPVGLRQLFHYLMINPKPFFAVLHFLSSIKVMNKSVIKFATTQLQKKEQRLLVYQTWVAFKHFRVPQAELIELLNDSTCQSLIIFGKKDRIIDPKAHTAFLSGLTHSEVHVLDHGHNKLLEYADEVIVSALKG</sequence>
<evidence type="ECO:0000313" key="3">
    <source>
        <dbReference type="Proteomes" id="UP001300692"/>
    </source>
</evidence>
<dbReference type="PANTHER" id="PTHR43798:SF33">
    <property type="entry name" value="HYDROLASE, PUTATIVE (AFU_ORTHOLOGUE AFUA_2G14860)-RELATED"/>
    <property type="match status" value="1"/>
</dbReference>
<organism evidence="2 3">
    <name type="scientific">Reichenbachiella ulvae</name>
    <dbReference type="NCBI Taxonomy" id="2980104"/>
    <lineage>
        <taxon>Bacteria</taxon>
        <taxon>Pseudomonadati</taxon>
        <taxon>Bacteroidota</taxon>
        <taxon>Cytophagia</taxon>
        <taxon>Cytophagales</taxon>
        <taxon>Reichenbachiellaceae</taxon>
        <taxon>Reichenbachiella</taxon>
    </lineage>
</organism>
<name>A0ABT3CPN2_9BACT</name>
<keyword evidence="2" id="KW-0378">Hydrolase</keyword>
<feature type="domain" description="AB hydrolase-1" evidence="1">
    <location>
        <begin position="26"/>
        <end position="257"/>
    </location>
</feature>
<dbReference type="GO" id="GO:0016787">
    <property type="term" value="F:hydrolase activity"/>
    <property type="evidence" value="ECO:0007669"/>
    <property type="project" value="UniProtKB-KW"/>
</dbReference>
<comment type="caution">
    <text evidence="2">The sequence shown here is derived from an EMBL/GenBank/DDBJ whole genome shotgun (WGS) entry which is preliminary data.</text>
</comment>
<accession>A0ABT3CPN2</accession>
<gene>
    <name evidence="2" type="ORF">N7U62_03035</name>
</gene>
<evidence type="ECO:0000259" key="1">
    <source>
        <dbReference type="Pfam" id="PF00561"/>
    </source>
</evidence>
<dbReference type="InterPro" id="IPR050266">
    <property type="entry name" value="AB_hydrolase_sf"/>
</dbReference>
<dbReference type="EMBL" id="JAOYOD010000001">
    <property type="protein sequence ID" value="MCV9385617.1"/>
    <property type="molecule type" value="Genomic_DNA"/>
</dbReference>
<reference evidence="2 3" key="1">
    <citation type="submission" date="2022-10" db="EMBL/GenBank/DDBJ databases">
        <title>Comparative genomics and taxonomic characterization of three novel marine species of genus Reichenbachiella exhibiting antioxidant and polysaccharide degradation activities.</title>
        <authorList>
            <person name="Muhammad N."/>
            <person name="Lee Y.-J."/>
            <person name="Ko J."/>
            <person name="Kim S.-G."/>
        </authorList>
    </citation>
    <scope>NUCLEOTIDE SEQUENCE [LARGE SCALE GENOMIC DNA]</scope>
    <source>
        <strain evidence="2 3">ABR2-5</strain>
    </source>
</reference>
<dbReference type="PANTHER" id="PTHR43798">
    <property type="entry name" value="MONOACYLGLYCEROL LIPASE"/>
    <property type="match status" value="1"/>
</dbReference>
<dbReference type="Gene3D" id="3.40.50.1820">
    <property type="entry name" value="alpha/beta hydrolase"/>
    <property type="match status" value="1"/>
</dbReference>
<evidence type="ECO:0000313" key="2">
    <source>
        <dbReference type="EMBL" id="MCV9385617.1"/>
    </source>
</evidence>
<dbReference type="InterPro" id="IPR029058">
    <property type="entry name" value="AB_hydrolase_fold"/>
</dbReference>
<dbReference type="RefSeq" id="WP_264136402.1">
    <property type="nucleotide sequence ID" value="NZ_JAOYOD010000001.1"/>
</dbReference>
<protein>
    <submittedName>
        <fullName evidence="2">Alpha/beta hydrolase</fullName>
    </submittedName>
</protein>
<dbReference type="InterPro" id="IPR000073">
    <property type="entry name" value="AB_hydrolase_1"/>
</dbReference>
<dbReference type="Proteomes" id="UP001300692">
    <property type="component" value="Unassembled WGS sequence"/>
</dbReference>
<dbReference type="Pfam" id="PF00561">
    <property type="entry name" value="Abhydrolase_1"/>
    <property type="match status" value="1"/>
</dbReference>
<proteinExistence type="predicted"/>
<keyword evidence="3" id="KW-1185">Reference proteome</keyword>
<dbReference type="SUPFAM" id="SSF53474">
    <property type="entry name" value="alpha/beta-Hydrolases"/>
    <property type="match status" value="1"/>
</dbReference>